<sequence length="98" mass="11321">MFDCLTVCNTVCIACIWFSLFSNCLKELDSGEFRDRKESRKRKISGTKLCRIVQCCLNSTETLVRHTSRRVNTALDDIEENCKYRVSITEDSSDNLQD</sequence>
<comment type="caution">
    <text evidence="1">The sequence shown here is derived from an EMBL/GenBank/DDBJ whole genome shotgun (WGS) entry which is preliminary data.</text>
</comment>
<evidence type="ECO:0000313" key="2">
    <source>
        <dbReference type="Proteomes" id="UP001432146"/>
    </source>
</evidence>
<gene>
    <name evidence="1" type="ORF">QLX08_008264</name>
</gene>
<keyword evidence="2" id="KW-1185">Reference proteome</keyword>
<dbReference type="EMBL" id="JAWNGG020000175">
    <property type="protein sequence ID" value="KAK9298350.1"/>
    <property type="molecule type" value="Genomic_DNA"/>
</dbReference>
<accession>A0AAW0ZKR9</accession>
<name>A0AAW0ZKR9_9HYME</name>
<evidence type="ECO:0000313" key="1">
    <source>
        <dbReference type="EMBL" id="KAK9298350.1"/>
    </source>
</evidence>
<organism evidence="1 2">
    <name type="scientific">Tetragonisca angustula</name>
    <dbReference type="NCBI Taxonomy" id="166442"/>
    <lineage>
        <taxon>Eukaryota</taxon>
        <taxon>Metazoa</taxon>
        <taxon>Ecdysozoa</taxon>
        <taxon>Arthropoda</taxon>
        <taxon>Hexapoda</taxon>
        <taxon>Insecta</taxon>
        <taxon>Pterygota</taxon>
        <taxon>Neoptera</taxon>
        <taxon>Endopterygota</taxon>
        <taxon>Hymenoptera</taxon>
        <taxon>Apocrita</taxon>
        <taxon>Aculeata</taxon>
        <taxon>Apoidea</taxon>
        <taxon>Anthophila</taxon>
        <taxon>Apidae</taxon>
        <taxon>Tetragonisca</taxon>
    </lineage>
</organism>
<reference evidence="1 2" key="1">
    <citation type="submission" date="2024-05" db="EMBL/GenBank/DDBJ databases">
        <title>The nuclear and mitochondrial genome assemblies of Tetragonisca angustula (Apidae: Meliponini), a tiny yet remarkable pollinator in the Neotropics.</title>
        <authorList>
            <person name="Ferrari R."/>
            <person name="Ricardo P.C."/>
            <person name="Dias F.C."/>
            <person name="Araujo N.S."/>
            <person name="Soares D.O."/>
            <person name="Zhou Q.-S."/>
            <person name="Zhu C.-D."/>
            <person name="Coutinho L."/>
            <person name="Airas M.C."/>
            <person name="Batista T.M."/>
        </authorList>
    </citation>
    <scope>NUCLEOTIDE SEQUENCE [LARGE SCALE GENOMIC DNA]</scope>
    <source>
        <strain evidence="1">ASF017062</strain>
        <tissue evidence="1">Abdomen</tissue>
    </source>
</reference>
<dbReference type="Proteomes" id="UP001432146">
    <property type="component" value="Unassembled WGS sequence"/>
</dbReference>
<proteinExistence type="predicted"/>
<dbReference type="AlphaFoldDB" id="A0AAW0ZKR9"/>
<protein>
    <submittedName>
        <fullName evidence="1">Uncharacterized protein</fullName>
    </submittedName>
</protein>